<dbReference type="RefSeq" id="WP_379926052.1">
    <property type="nucleotide sequence ID" value="NZ_JBHTJI010000001.1"/>
</dbReference>
<evidence type="ECO:0000313" key="3">
    <source>
        <dbReference type="Proteomes" id="UP001597061"/>
    </source>
</evidence>
<sequence length="63" mass="7459">METFIEQKDDGVIFNIFVQINFELERLILGFGETIEVLKPLKLRNRILKKLRDSVKIYEEGSM</sequence>
<accession>A0ABW3JKR9</accession>
<reference evidence="3" key="1">
    <citation type="journal article" date="2019" name="Int. J. Syst. Evol. Microbiol.">
        <title>The Global Catalogue of Microorganisms (GCM) 10K type strain sequencing project: providing services to taxonomists for standard genome sequencing and annotation.</title>
        <authorList>
            <consortium name="The Broad Institute Genomics Platform"/>
            <consortium name="The Broad Institute Genome Sequencing Center for Infectious Disease"/>
            <person name="Wu L."/>
            <person name="Ma J."/>
        </authorList>
    </citation>
    <scope>NUCLEOTIDE SEQUENCE [LARGE SCALE GENOMIC DNA]</scope>
    <source>
        <strain evidence="3">CCUG 62414</strain>
    </source>
</reference>
<feature type="domain" description="WCX" evidence="1">
    <location>
        <begin position="6"/>
        <end position="53"/>
    </location>
</feature>
<dbReference type="Proteomes" id="UP001597061">
    <property type="component" value="Unassembled WGS sequence"/>
</dbReference>
<proteinExistence type="predicted"/>
<dbReference type="Pfam" id="PF25583">
    <property type="entry name" value="WCX"/>
    <property type="match status" value="1"/>
</dbReference>
<keyword evidence="3" id="KW-1185">Reference proteome</keyword>
<dbReference type="EMBL" id="JBHTJI010000001">
    <property type="protein sequence ID" value="MFD0990455.1"/>
    <property type="molecule type" value="Genomic_DNA"/>
</dbReference>
<evidence type="ECO:0000313" key="2">
    <source>
        <dbReference type="EMBL" id="MFD0990455.1"/>
    </source>
</evidence>
<gene>
    <name evidence="2" type="ORF">ACFQ1R_10135</name>
</gene>
<protein>
    <submittedName>
        <fullName evidence="2">WYL domain-containing protein</fullName>
    </submittedName>
</protein>
<organism evidence="2 3">
    <name type="scientific">Mariniflexile jejuense</name>
    <dbReference type="NCBI Taxonomy" id="1173582"/>
    <lineage>
        <taxon>Bacteria</taxon>
        <taxon>Pseudomonadati</taxon>
        <taxon>Bacteroidota</taxon>
        <taxon>Flavobacteriia</taxon>
        <taxon>Flavobacteriales</taxon>
        <taxon>Flavobacteriaceae</taxon>
        <taxon>Mariniflexile</taxon>
    </lineage>
</organism>
<name>A0ABW3JKR9_9FLAO</name>
<dbReference type="InterPro" id="IPR057727">
    <property type="entry name" value="WCX_dom"/>
</dbReference>
<evidence type="ECO:0000259" key="1">
    <source>
        <dbReference type="Pfam" id="PF25583"/>
    </source>
</evidence>
<comment type="caution">
    <text evidence="2">The sequence shown here is derived from an EMBL/GenBank/DDBJ whole genome shotgun (WGS) entry which is preliminary data.</text>
</comment>